<dbReference type="Proteomes" id="UP000194664">
    <property type="component" value="Unassembled WGS sequence"/>
</dbReference>
<dbReference type="PANTHER" id="PTHR42771">
    <property type="entry name" value="IRON(3+)-HYDROXAMATE IMPORT ATP-BINDING PROTEIN FHUC"/>
    <property type="match status" value="1"/>
</dbReference>
<keyword evidence="6" id="KW-0547">Nucleotide-binding</keyword>
<evidence type="ECO:0000256" key="10">
    <source>
        <dbReference type="ARBA" id="ARBA00023136"/>
    </source>
</evidence>
<evidence type="ECO:0000256" key="1">
    <source>
        <dbReference type="ARBA" id="ARBA00004202"/>
    </source>
</evidence>
<evidence type="ECO:0000256" key="9">
    <source>
        <dbReference type="ARBA" id="ARBA00023065"/>
    </source>
</evidence>
<dbReference type="Gene3D" id="3.40.50.300">
    <property type="entry name" value="P-loop containing nucleotide triphosphate hydrolases"/>
    <property type="match status" value="1"/>
</dbReference>
<dbReference type="GO" id="GO:0016887">
    <property type="term" value="F:ATP hydrolysis activity"/>
    <property type="evidence" value="ECO:0007669"/>
    <property type="project" value="InterPro"/>
</dbReference>
<dbReference type="GO" id="GO:0005886">
    <property type="term" value="C:plasma membrane"/>
    <property type="evidence" value="ECO:0007669"/>
    <property type="project" value="UniProtKB-SubCell"/>
</dbReference>
<dbReference type="CDD" id="cd03214">
    <property type="entry name" value="ABC_Iron-Siderophores_B12_Hemin"/>
    <property type="match status" value="1"/>
</dbReference>
<evidence type="ECO:0000256" key="7">
    <source>
        <dbReference type="ARBA" id="ARBA00022840"/>
    </source>
</evidence>
<keyword evidence="10" id="KW-0472">Membrane</keyword>
<keyword evidence="3" id="KW-0813">Transport</keyword>
<evidence type="ECO:0000259" key="11">
    <source>
        <dbReference type="PROSITE" id="PS50893"/>
    </source>
</evidence>
<dbReference type="InterPro" id="IPR051535">
    <property type="entry name" value="Siderophore_ABC-ATPase"/>
</dbReference>
<dbReference type="GO" id="GO:0006826">
    <property type="term" value="P:iron ion transport"/>
    <property type="evidence" value="ECO:0007669"/>
    <property type="project" value="UniProtKB-KW"/>
</dbReference>
<reference evidence="12 13" key="1">
    <citation type="submission" date="2016-12" db="EMBL/GenBank/DDBJ databases">
        <title>The draft genome sequence of HSLHS2.</title>
        <authorList>
            <person name="Hu D."/>
            <person name="Wang L."/>
            <person name="Shao Z."/>
        </authorList>
    </citation>
    <scope>NUCLEOTIDE SEQUENCE [LARGE SCALE GENOMIC DNA]</scope>
    <source>
        <strain evidence="12">MCCC 1A06712</strain>
    </source>
</reference>
<organism evidence="12 13">
    <name type="scientific">Marivivens niveibacter</name>
    <dbReference type="NCBI Taxonomy" id="1930667"/>
    <lineage>
        <taxon>Bacteria</taxon>
        <taxon>Pseudomonadati</taxon>
        <taxon>Pseudomonadota</taxon>
        <taxon>Alphaproteobacteria</taxon>
        <taxon>Rhodobacterales</taxon>
        <taxon>Paracoccaceae</taxon>
        <taxon>Marivivens group</taxon>
        <taxon>Marivivens</taxon>
    </lineage>
</organism>
<sequence>MITVRNLSVTLDRTPILHDVDTTVPAGQMTALVGPNGAGKSTLLAAIGRLTAADAGTIEIGDKNISDFAPRDLALRLAIMRQDTHVAPRLTVRDLVGFGRYPHSHGRMTQQDHNIVDDIIARMELTEFTDRFLDTLSGGQRQRALIAMTLAQGTDIVLLDEPLNNLDLVHARRVMKIAREEVEKGKTVILVLHDLTVAGSYADHVIAMKNGTVAAQGPVDDVINEPVLTDLYDTPVQVIDANGHKIVVTV</sequence>
<dbReference type="PANTHER" id="PTHR42771:SF3">
    <property type="entry name" value="PETROBACTIN IMPORT ATP-BINDING PROTEIN YCLP"/>
    <property type="match status" value="1"/>
</dbReference>
<evidence type="ECO:0000313" key="12">
    <source>
        <dbReference type="EMBL" id="OUD10970.1"/>
    </source>
</evidence>
<dbReference type="FunFam" id="3.40.50.300:FF:000134">
    <property type="entry name" value="Iron-enterobactin ABC transporter ATP-binding protein"/>
    <property type="match status" value="1"/>
</dbReference>
<comment type="subcellular location">
    <subcellularLocation>
        <location evidence="1">Cell membrane</location>
        <topology evidence="1">Peripheral membrane protein</topology>
    </subcellularLocation>
</comment>
<dbReference type="AlphaFoldDB" id="A0A251X2M3"/>
<dbReference type="GO" id="GO:0005524">
    <property type="term" value="F:ATP binding"/>
    <property type="evidence" value="ECO:0007669"/>
    <property type="project" value="UniProtKB-KW"/>
</dbReference>
<dbReference type="RefSeq" id="WP_086450608.1">
    <property type="nucleotide sequence ID" value="NZ_MSPP01000001.1"/>
</dbReference>
<dbReference type="SMART" id="SM00382">
    <property type="entry name" value="AAA"/>
    <property type="match status" value="1"/>
</dbReference>
<dbReference type="PROSITE" id="PS00211">
    <property type="entry name" value="ABC_TRANSPORTER_1"/>
    <property type="match status" value="1"/>
</dbReference>
<keyword evidence="7 12" id="KW-0067">ATP-binding</keyword>
<dbReference type="InterPro" id="IPR017871">
    <property type="entry name" value="ABC_transporter-like_CS"/>
</dbReference>
<evidence type="ECO:0000256" key="8">
    <source>
        <dbReference type="ARBA" id="ARBA00023004"/>
    </source>
</evidence>
<dbReference type="OrthoDB" id="9805601at2"/>
<protein>
    <submittedName>
        <fullName evidence="12">Iron ABC transporter ATP-binding protein</fullName>
    </submittedName>
</protein>
<proteinExistence type="inferred from homology"/>
<comment type="similarity">
    <text evidence="2">Belongs to the ABC transporter superfamily.</text>
</comment>
<dbReference type="Pfam" id="PF00005">
    <property type="entry name" value="ABC_tran"/>
    <property type="match status" value="1"/>
</dbReference>
<dbReference type="InterPro" id="IPR003439">
    <property type="entry name" value="ABC_transporter-like_ATP-bd"/>
</dbReference>
<evidence type="ECO:0000256" key="5">
    <source>
        <dbReference type="ARBA" id="ARBA00022496"/>
    </source>
</evidence>
<gene>
    <name evidence="12" type="ORF">BVC71_05780</name>
</gene>
<keyword evidence="5" id="KW-0410">Iron transport</keyword>
<dbReference type="EMBL" id="MSPP01000001">
    <property type="protein sequence ID" value="OUD10970.1"/>
    <property type="molecule type" value="Genomic_DNA"/>
</dbReference>
<accession>A0A251X2M3</accession>
<evidence type="ECO:0000256" key="4">
    <source>
        <dbReference type="ARBA" id="ARBA00022475"/>
    </source>
</evidence>
<dbReference type="InterPro" id="IPR003593">
    <property type="entry name" value="AAA+_ATPase"/>
</dbReference>
<comment type="caution">
    <text evidence="12">The sequence shown here is derived from an EMBL/GenBank/DDBJ whole genome shotgun (WGS) entry which is preliminary data.</text>
</comment>
<feature type="domain" description="ABC transporter" evidence="11">
    <location>
        <begin position="2"/>
        <end position="235"/>
    </location>
</feature>
<keyword evidence="13" id="KW-1185">Reference proteome</keyword>
<keyword evidence="9" id="KW-0406">Ion transport</keyword>
<keyword evidence="8" id="KW-0408">Iron</keyword>
<dbReference type="SUPFAM" id="SSF52540">
    <property type="entry name" value="P-loop containing nucleoside triphosphate hydrolases"/>
    <property type="match status" value="1"/>
</dbReference>
<evidence type="ECO:0000256" key="2">
    <source>
        <dbReference type="ARBA" id="ARBA00005417"/>
    </source>
</evidence>
<evidence type="ECO:0000256" key="6">
    <source>
        <dbReference type="ARBA" id="ARBA00022741"/>
    </source>
</evidence>
<dbReference type="PROSITE" id="PS50893">
    <property type="entry name" value="ABC_TRANSPORTER_2"/>
    <property type="match status" value="1"/>
</dbReference>
<name>A0A251X2M3_9RHOB</name>
<evidence type="ECO:0000313" key="13">
    <source>
        <dbReference type="Proteomes" id="UP000194664"/>
    </source>
</evidence>
<evidence type="ECO:0000256" key="3">
    <source>
        <dbReference type="ARBA" id="ARBA00022448"/>
    </source>
</evidence>
<keyword evidence="4" id="KW-1003">Cell membrane</keyword>
<dbReference type="InterPro" id="IPR027417">
    <property type="entry name" value="P-loop_NTPase"/>
</dbReference>